<dbReference type="AlphaFoldDB" id="A0A5Q3Q524"/>
<keyword evidence="1" id="KW-0472">Membrane</keyword>
<dbReference type="Proteomes" id="UP000371041">
    <property type="component" value="Chromosome"/>
</dbReference>
<sequence>MVLILLVLAAVGGAVAGVVLLPHVRTSASGTESVETVAVVVESTPCGTNGNGDLVEVDVNGQPQRVRFDGCGHTVGTEITVWLSPGQDDVTARPVGAAAPASDQGNLRTRVTWVLFTLACSAGAGFAALLGANRRVS</sequence>
<keyword evidence="1" id="KW-1133">Transmembrane helix</keyword>
<keyword evidence="1" id="KW-0812">Transmembrane</keyword>
<dbReference type="KEGG" id="sace:GIY23_04700"/>
<gene>
    <name evidence="2" type="ORF">GIY23_04700</name>
</gene>
<dbReference type="EMBL" id="CP045929">
    <property type="protein sequence ID" value="QGK68930.1"/>
    <property type="molecule type" value="Genomic_DNA"/>
</dbReference>
<evidence type="ECO:0000313" key="2">
    <source>
        <dbReference type="EMBL" id="QGK68930.1"/>
    </source>
</evidence>
<evidence type="ECO:0000256" key="1">
    <source>
        <dbReference type="SAM" id="Phobius"/>
    </source>
</evidence>
<protein>
    <submittedName>
        <fullName evidence="2">Uncharacterized protein</fullName>
    </submittedName>
</protein>
<proteinExistence type="predicted"/>
<organism evidence="2 3">
    <name type="scientific">Allosaccharopolyspora coralli</name>
    <dbReference type="NCBI Taxonomy" id="2665642"/>
    <lineage>
        <taxon>Bacteria</taxon>
        <taxon>Bacillati</taxon>
        <taxon>Actinomycetota</taxon>
        <taxon>Actinomycetes</taxon>
        <taxon>Pseudonocardiales</taxon>
        <taxon>Pseudonocardiaceae</taxon>
        <taxon>Allosaccharopolyspora</taxon>
    </lineage>
</organism>
<keyword evidence="3" id="KW-1185">Reference proteome</keyword>
<accession>A0A5Q3Q524</accession>
<reference evidence="3" key="1">
    <citation type="submission" date="2019-11" db="EMBL/GenBank/DDBJ databases">
        <title>The complete genome sequence of Saccharopolyspora sp. E2A.</title>
        <authorList>
            <person name="Zhang G."/>
        </authorList>
    </citation>
    <scope>NUCLEOTIDE SEQUENCE [LARGE SCALE GENOMIC DNA]</scope>
    <source>
        <strain evidence="3">E2A</strain>
    </source>
</reference>
<name>A0A5Q3Q524_9PSEU</name>
<evidence type="ECO:0000313" key="3">
    <source>
        <dbReference type="Proteomes" id="UP000371041"/>
    </source>
</evidence>
<feature type="transmembrane region" description="Helical" evidence="1">
    <location>
        <begin position="111"/>
        <end position="132"/>
    </location>
</feature>